<evidence type="ECO:0000256" key="3">
    <source>
        <dbReference type="ARBA" id="ARBA00022598"/>
    </source>
</evidence>
<dbReference type="CDD" id="cd07971">
    <property type="entry name" value="OBF_DNA_ligase_LigD"/>
    <property type="match status" value="1"/>
</dbReference>
<dbReference type="GO" id="GO:0005524">
    <property type="term" value="F:ATP binding"/>
    <property type="evidence" value="ECO:0007669"/>
    <property type="project" value="InterPro"/>
</dbReference>
<reference evidence="6" key="1">
    <citation type="submission" date="2022-10" db="EMBL/GenBank/DDBJ databases">
        <title>The WGS of Solirubrobacter phytolaccae KCTC 29190.</title>
        <authorList>
            <person name="Jiang Z."/>
        </authorList>
    </citation>
    <scope>NUCLEOTIDE SEQUENCE</scope>
    <source>
        <strain evidence="6">KCTC 29190</strain>
    </source>
</reference>
<dbReference type="GO" id="GO:0006310">
    <property type="term" value="P:DNA recombination"/>
    <property type="evidence" value="ECO:0007669"/>
    <property type="project" value="InterPro"/>
</dbReference>
<dbReference type="SUPFAM" id="SSF50249">
    <property type="entry name" value="Nucleic acid-binding proteins"/>
    <property type="match status" value="1"/>
</dbReference>
<dbReference type="GO" id="GO:0003910">
    <property type="term" value="F:DNA ligase (ATP) activity"/>
    <property type="evidence" value="ECO:0007669"/>
    <property type="project" value="UniProtKB-EC"/>
</dbReference>
<comment type="similarity">
    <text evidence="1">Belongs to the ATP-dependent DNA ligase family.</text>
</comment>
<dbReference type="EC" id="6.5.1.1" evidence="2"/>
<dbReference type="InterPro" id="IPR014146">
    <property type="entry name" value="LigD_ligase_dom"/>
</dbReference>
<dbReference type="PROSITE" id="PS00697">
    <property type="entry name" value="DNA_LIGASE_A1"/>
    <property type="match status" value="1"/>
</dbReference>
<dbReference type="PANTHER" id="PTHR45674:SF4">
    <property type="entry name" value="DNA LIGASE 1"/>
    <property type="match status" value="1"/>
</dbReference>
<comment type="caution">
    <text evidence="6">The sequence shown here is derived from an EMBL/GenBank/DDBJ whole genome shotgun (WGS) entry which is preliminary data.</text>
</comment>
<dbReference type="InterPro" id="IPR050191">
    <property type="entry name" value="ATP-dep_DNA_ligase"/>
</dbReference>
<keyword evidence="7" id="KW-1185">Reference proteome</keyword>
<dbReference type="Gene3D" id="2.40.50.140">
    <property type="entry name" value="Nucleic acid-binding proteins"/>
    <property type="match status" value="1"/>
</dbReference>
<evidence type="ECO:0000256" key="2">
    <source>
        <dbReference type="ARBA" id="ARBA00012727"/>
    </source>
</evidence>
<dbReference type="Gene3D" id="3.30.1490.70">
    <property type="match status" value="1"/>
</dbReference>
<sequence>MAADQEARLTPAPVRAAAMKAVLTDARFSDPDWIFERKLDGIRCVAIRDGGAVRMLSRNDLSLRDRYPLIADALDGQSRARFAVDGEIVSASGKFQDRAGPFFYYVFDVLWLDGHDVRSVPLRERKGVLREALSWDDPLRLTEYRNEAGEAMFAEACSSGWEGVIAKRANSLYTDKRSKDWLKFKCEHGQELVVGGFTPPKGSRTEFGALLVGVYEPDGRLHYAGKVGTGFDRAELSRLAALLRPLACDDAPFYDAPRFRDVTWVSPELVAQVGFAEWTNDGRLRHPRYLGQRIDKDPRKVIREDAP</sequence>
<dbReference type="Pfam" id="PF04679">
    <property type="entry name" value="DNA_ligase_A_C"/>
    <property type="match status" value="1"/>
</dbReference>
<dbReference type="CDD" id="cd07906">
    <property type="entry name" value="Adenylation_DNA_ligase_LigD_LigC"/>
    <property type="match status" value="1"/>
</dbReference>
<evidence type="ECO:0000313" key="6">
    <source>
        <dbReference type="EMBL" id="MDA0181130.1"/>
    </source>
</evidence>
<dbReference type="NCBIfam" id="TIGR02779">
    <property type="entry name" value="NHEJ_ligase_lig"/>
    <property type="match status" value="1"/>
</dbReference>
<protein>
    <recommendedName>
        <fullName evidence="2">DNA ligase (ATP)</fullName>
        <ecNumber evidence="2">6.5.1.1</ecNumber>
    </recommendedName>
</protein>
<name>A0A9X3SB92_9ACTN</name>
<dbReference type="PROSITE" id="PS50160">
    <property type="entry name" value="DNA_LIGASE_A3"/>
    <property type="match status" value="1"/>
</dbReference>
<evidence type="ECO:0000259" key="5">
    <source>
        <dbReference type="PROSITE" id="PS50160"/>
    </source>
</evidence>
<dbReference type="Proteomes" id="UP001147653">
    <property type="component" value="Unassembled WGS sequence"/>
</dbReference>
<organism evidence="6 7">
    <name type="scientific">Solirubrobacter phytolaccae</name>
    <dbReference type="NCBI Taxonomy" id="1404360"/>
    <lineage>
        <taxon>Bacteria</taxon>
        <taxon>Bacillati</taxon>
        <taxon>Actinomycetota</taxon>
        <taxon>Thermoleophilia</taxon>
        <taxon>Solirubrobacterales</taxon>
        <taxon>Solirubrobacteraceae</taxon>
        <taxon>Solirubrobacter</taxon>
    </lineage>
</organism>
<evidence type="ECO:0000256" key="4">
    <source>
        <dbReference type="ARBA" id="ARBA00034003"/>
    </source>
</evidence>
<dbReference type="SUPFAM" id="SSF56091">
    <property type="entry name" value="DNA ligase/mRNA capping enzyme, catalytic domain"/>
    <property type="match status" value="1"/>
</dbReference>
<accession>A0A9X3SB92</accession>
<dbReference type="InterPro" id="IPR012340">
    <property type="entry name" value="NA-bd_OB-fold"/>
</dbReference>
<dbReference type="GO" id="GO:0006281">
    <property type="term" value="P:DNA repair"/>
    <property type="evidence" value="ECO:0007669"/>
    <property type="project" value="InterPro"/>
</dbReference>
<comment type="catalytic activity">
    <reaction evidence="4">
        <text>ATP + (deoxyribonucleotide)n-3'-hydroxyl + 5'-phospho-(deoxyribonucleotide)m = (deoxyribonucleotide)n+m + AMP + diphosphate.</text>
        <dbReference type="EC" id="6.5.1.1"/>
    </reaction>
</comment>
<gene>
    <name evidence="6" type="primary">ligD</name>
    <name evidence="6" type="ORF">OJ997_12560</name>
</gene>
<feature type="domain" description="ATP-dependent DNA ligase family profile" evidence="5">
    <location>
        <begin position="95"/>
        <end position="228"/>
    </location>
</feature>
<dbReference type="InterPro" id="IPR012309">
    <property type="entry name" value="DNA_ligase_ATP-dep_C"/>
</dbReference>
<evidence type="ECO:0000313" key="7">
    <source>
        <dbReference type="Proteomes" id="UP001147653"/>
    </source>
</evidence>
<dbReference type="Gene3D" id="3.30.470.30">
    <property type="entry name" value="DNA ligase/mRNA capping enzyme"/>
    <property type="match status" value="1"/>
</dbReference>
<dbReference type="Pfam" id="PF01068">
    <property type="entry name" value="DNA_ligase_A_M"/>
    <property type="match status" value="1"/>
</dbReference>
<proteinExistence type="inferred from homology"/>
<keyword evidence="3 6" id="KW-0436">Ligase</keyword>
<evidence type="ECO:0000256" key="1">
    <source>
        <dbReference type="ARBA" id="ARBA00007572"/>
    </source>
</evidence>
<dbReference type="PROSITE" id="PS00333">
    <property type="entry name" value="DNA_LIGASE_A2"/>
    <property type="match status" value="1"/>
</dbReference>
<dbReference type="AlphaFoldDB" id="A0A9X3SB92"/>
<dbReference type="EMBL" id="JAPDDP010000019">
    <property type="protein sequence ID" value="MDA0181130.1"/>
    <property type="molecule type" value="Genomic_DNA"/>
</dbReference>
<dbReference type="InterPro" id="IPR016059">
    <property type="entry name" value="DNA_ligase_ATP-dep_CS"/>
</dbReference>
<dbReference type="InterPro" id="IPR012310">
    <property type="entry name" value="DNA_ligase_ATP-dep_cent"/>
</dbReference>
<dbReference type="PANTHER" id="PTHR45674">
    <property type="entry name" value="DNA LIGASE 1/3 FAMILY MEMBER"/>
    <property type="match status" value="1"/>
</dbReference>